<sequence length="229" mass="26407">MPPSLTARETRKAARAAITTLERHDLKSCLFGSAACAIYGTENREPNDVDLIVLTDMDPEDIKDLLASSNDKFYLVPSTNPRNTYQVLWFSLPSPRGRGCGRGRQGRSCKVDILIPGLLSIPNIPPRRIVYVEPFDGIPVVPLLALLLLKLRGWTDHMEDRRRRMREKVEVDEEDIDELLQLAVEEYDGVHRNKARWMPRWFVREAKERVERYVEAWPDSADFWSELGF</sequence>
<dbReference type="EMBL" id="JAACJP010000014">
    <property type="protein sequence ID" value="KAF5380178.1"/>
    <property type="molecule type" value="Genomic_DNA"/>
</dbReference>
<gene>
    <name evidence="1" type="ORF">D9615_006211</name>
</gene>
<organism evidence="1 2">
    <name type="scientific">Tricholomella constricta</name>
    <dbReference type="NCBI Taxonomy" id="117010"/>
    <lineage>
        <taxon>Eukaryota</taxon>
        <taxon>Fungi</taxon>
        <taxon>Dikarya</taxon>
        <taxon>Basidiomycota</taxon>
        <taxon>Agaricomycotina</taxon>
        <taxon>Agaricomycetes</taxon>
        <taxon>Agaricomycetidae</taxon>
        <taxon>Agaricales</taxon>
        <taxon>Tricholomatineae</taxon>
        <taxon>Lyophyllaceae</taxon>
        <taxon>Tricholomella</taxon>
    </lineage>
</organism>
<dbReference type="SUPFAM" id="SSF81301">
    <property type="entry name" value="Nucleotidyltransferase"/>
    <property type="match status" value="1"/>
</dbReference>
<reference evidence="1 2" key="1">
    <citation type="journal article" date="2020" name="ISME J.">
        <title>Uncovering the hidden diversity of litter-decomposition mechanisms in mushroom-forming fungi.</title>
        <authorList>
            <person name="Floudas D."/>
            <person name="Bentzer J."/>
            <person name="Ahren D."/>
            <person name="Johansson T."/>
            <person name="Persson P."/>
            <person name="Tunlid A."/>
        </authorList>
    </citation>
    <scope>NUCLEOTIDE SEQUENCE [LARGE SCALE GENOMIC DNA]</scope>
    <source>
        <strain evidence="1 2">CBS 661.87</strain>
    </source>
</reference>
<keyword evidence="2" id="KW-1185">Reference proteome</keyword>
<dbReference type="Gene3D" id="3.30.460.40">
    <property type="match status" value="1"/>
</dbReference>
<proteinExistence type="predicted"/>
<protein>
    <recommendedName>
        <fullName evidence="3">Nucleotidyltransferase</fullName>
    </recommendedName>
</protein>
<dbReference type="AlphaFoldDB" id="A0A8H5HBF1"/>
<evidence type="ECO:0000313" key="2">
    <source>
        <dbReference type="Proteomes" id="UP000565441"/>
    </source>
</evidence>
<dbReference type="Proteomes" id="UP000565441">
    <property type="component" value="Unassembled WGS sequence"/>
</dbReference>
<evidence type="ECO:0000313" key="1">
    <source>
        <dbReference type="EMBL" id="KAF5380178.1"/>
    </source>
</evidence>
<comment type="caution">
    <text evidence="1">The sequence shown here is derived from an EMBL/GenBank/DDBJ whole genome shotgun (WGS) entry which is preliminary data.</text>
</comment>
<dbReference type="InterPro" id="IPR043519">
    <property type="entry name" value="NT_sf"/>
</dbReference>
<evidence type="ECO:0008006" key="3">
    <source>
        <dbReference type="Google" id="ProtNLM"/>
    </source>
</evidence>
<dbReference type="OrthoDB" id="3133286at2759"/>
<name>A0A8H5HBF1_9AGAR</name>
<accession>A0A8H5HBF1</accession>